<dbReference type="EMBL" id="CAJPWZ010001043">
    <property type="protein sequence ID" value="CAG2206148.1"/>
    <property type="molecule type" value="Genomic_DNA"/>
</dbReference>
<keyword evidence="12" id="KW-1185">Reference proteome</keyword>
<gene>
    <name evidence="11" type="ORF">MEDL_20504</name>
</gene>
<evidence type="ECO:0000256" key="8">
    <source>
        <dbReference type="SAM" id="Phobius"/>
    </source>
</evidence>
<dbReference type="FunFam" id="3.40.50.2300:FF:000145">
    <property type="entry name" value="Glutamate receptor, metabotropic"/>
    <property type="match status" value="1"/>
</dbReference>
<feature type="compositionally biased region" description="Polar residues" evidence="7">
    <location>
        <begin position="2797"/>
        <end position="2806"/>
    </location>
</feature>
<evidence type="ECO:0000256" key="9">
    <source>
        <dbReference type="SAM" id="SignalP"/>
    </source>
</evidence>
<dbReference type="CDD" id="cd06350">
    <property type="entry name" value="PBP1_GPCR_family_C-like"/>
    <property type="match status" value="1"/>
</dbReference>
<feature type="transmembrane region" description="Helical" evidence="8">
    <location>
        <begin position="2497"/>
        <end position="2520"/>
    </location>
</feature>
<organism evidence="11 12">
    <name type="scientific">Mytilus edulis</name>
    <name type="common">Blue mussel</name>
    <dbReference type="NCBI Taxonomy" id="6550"/>
    <lineage>
        <taxon>Eukaryota</taxon>
        <taxon>Metazoa</taxon>
        <taxon>Spiralia</taxon>
        <taxon>Lophotrochozoa</taxon>
        <taxon>Mollusca</taxon>
        <taxon>Bivalvia</taxon>
        <taxon>Autobranchia</taxon>
        <taxon>Pteriomorphia</taxon>
        <taxon>Mytilida</taxon>
        <taxon>Mytiloidea</taxon>
        <taxon>Mytilidae</taxon>
        <taxon>Mytilinae</taxon>
        <taxon>Mytilus</taxon>
    </lineage>
</organism>
<feature type="domain" description="G-protein coupled receptors family 3 profile" evidence="10">
    <location>
        <begin position="2527"/>
        <end position="2749"/>
    </location>
</feature>
<dbReference type="InterPro" id="IPR000337">
    <property type="entry name" value="GPCR_3"/>
</dbReference>
<accession>A0A8S3RA21</accession>
<proteinExistence type="predicted"/>
<dbReference type="InterPro" id="IPR017978">
    <property type="entry name" value="GPCR_3_C"/>
</dbReference>
<dbReference type="Pfam" id="PF00003">
    <property type="entry name" value="7tm_3"/>
    <property type="match status" value="1"/>
</dbReference>
<evidence type="ECO:0000256" key="7">
    <source>
        <dbReference type="SAM" id="MobiDB-lite"/>
    </source>
</evidence>
<dbReference type="SUPFAM" id="SSF53822">
    <property type="entry name" value="Periplasmic binding protein-like I"/>
    <property type="match status" value="5"/>
</dbReference>
<feature type="transmembrane region" description="Helical" evidence="8">
    <location>
        <begin position="2720"/>
        <end position="2738"/>
    </location>
</feature>
<dbReference type="InterPro" id="IPR028082">
    <property type="entry name" value="Peripla_BP_I"/>
</dbReference>
<evidence type="ECO:0000256" key="1">
    <source>
        <dbReference type="ARBA" id="ARBA00004141"/>
    </source>
</evidence>
<sequence length="2856" mass="319086">MLKTLLVLACLLVLGSTQVTIQQQTCTDSSQKATIKAGADALVGGLFSMHYEGTGGYGCGSSTLNNMQAYEAVRWAIDRLNKKNEELNGEFLTDSYIPGITLGMLSRDYCDRKYQAVSDAQELFPQFLSESNDCSTDNEIILGLIGATTSSVTEEVSTKFSAKFKVPLVSYSSTASSLSDTTMHPYFMRTISPDGPLMEALIRVLQELKWSFVNVVYTDDTFGRSSYNEIRTRLVAAGICLTQGVEVSSTDTSNTAMDNLLRKLTGSEAVGNIYLGASQIAESLLNRAESYPDAGKLQWIFTDSLTLSSSFTGKKYPRGVISVLPGSRKITEFEDHWIRINATTPSSENPWYKDWFMTEFDCSLPGTVNPPHNSKQPCKIPTENERRFAFVQDQFVEPAVHAVYTYANALRRAHVTKCGGVAGMCNNLKSMTTEDFYQNYLKTLISLTRGWKGWKVGTFYNGRLEVVNTKFIMYNTARDARLSFPPPSPCPTSPCAPCLGATSDSLYMYLHGDVIMNGVYPVHMGGKEPLSCGDLYKNGAMLVEAMRWTISQANSQNLLRGVTLGGLALDDCFSSLKSIHEVTAIRRHNMPIMDSNGNDLDPDSIDGYHGGYLTGLVLPLAKLINTIKRPQIAINPTSTDSGEYPYLIHMLYGVDKLIEAYILMLKKVGWNYVQAVYDPDDFAMSFVSKFKEMAGKHGICVVASYEFSTGMTGNDMVEKLRKHSTVHPVLTISMEPQINKILGSLKSQNASDQFNMLTIILGQSSDNFAGYQDVAMGTINIKYRMPDIAAFRQYLSNLTPNTAGSVNPWFTQWYETLFNCSLDTSNMRQYTSVCNRNTNVGSAPGLFYHSSVTSAIYGIYAFVFGLHGTLLEMCGPNYNGLCANYRNGANKGDKLVEKIKSAVFNVDGLTNIQFSNGEINFPLEYYYWSGPTSAWIKVGDFNPSGGTFSFSENDVQLYGNRKTSHVTSSCPMVCTQCLYTFQEQQYMYVEGDLLIPAIFDIHYKGSGPLNCGNIRVRNGFLNSEAFAYALEYINSGNSAIKLNGVKLGGVGFDGCMNPLRANAIVSAFHSQWFRNDDGSTKFALEKSVGWMLYDSETTIDVSESLGNFNIPIITPAATSHVLDDKTMFKTFFRTIPSDGNVTRAMAQLAKELNFDYIITLNAPNKESRDAKEQFRKYAKAQGICIASSYEFVTDGTMDTLMEYIADSSTRIVAVFTYPDQYVEELLMAKSRKPEVANLIFMANHPWSTPVIKHTALRFADRSLMFGSSAYTTKLTKFRDYLAGKQSYPHNPWYNEFYQAFYECSLGTAWQYQSNCYPLRSLIGDKFVEDITTLPTITAVMAYAEAINRVLIEKCGQNYTGICSKYFSDDDTLLRLMAHLDALSFHDVIDQMFYFIERESNQNLTIYRLDSVSSSVSNFYNEGTVKQDSISLRDKEDLKNEYLTIPATCTGDCSSCLNLGDGTEQLTYLTGDIMLVGLFDIHKAGKTPYTCGEINNKHGLQLLEAFQYAVEYVNDKRGIFANILEGVKIGYVTLDVCQSPTRAGNMIANIHSKNIELKNGNNVINPSRFDMYVGPMDSATSIRVADVLNALGIPQISYGATSLELRDSLKYRYFLRTVPADDKQARAIISYLKMFDLRNVQVIHTFNTVGDFGREEFSRLAYLNRICISQNITISQDGEVSEAEATKALNQLNNFTDATIVILFVDDPVPLLKVIERSQDIRNKFAFIGTDKWGQDPEIWEGLDNIMREKRAIAFDVETADLRLFDQYLEYKTPETYTNNPWFKDYYEYLYGCSVDRINSPNPCPTKLNGLPRANKYIQDPYVLYVVNAVFSAALGAHDALVKSCRADYGGVCNIFVTSGQRRQMILDGAKKARFTDATKQPFYFTSGGESDRGYHIWEPMQQGQTYVLEDVGSYNDSHYLKVDATHDLQWTSVCDTRETCKCVFPDYQPSRYMLKESSNDLNLVYISDIHAADPYNSFACGPIDTASNFQNLMAFYYAMDLVNQNIDNRYPATLKLGGIALDTCSSASRIGQDLYSLLSGEGICGTGNEGQVISPSTVIVHLAKNSANAIATSSILSPLKMTSMSQSATSVELSSDLHDYFLRTVPPDNIQAIAMVEVIQRFGWDYISAVYTDNAYGRAAKQTLLESAQKTSPRTCVSQAIAMPVDATLEQAKTIIDDLNQRVGARVVVLFVTGAHARLLLQAATERQLTNRFIWLGSDTWANSESIVKDYEYTAAGAITIQINSHEIENFKTYLKSLTLRDHKGIPDDWFEEIYQKLHQCRILNSAVSQSYSTICTGDETITDDMVPQDPYVLHTIISVFMVAQGLSRIDECTSSSLSLSACLTLQAKKNDLIYNAIKNADYNVLPQYIKDPFTFQFTTEGYGDVGYNILNYRRNQVTAKFEYEKLGTYQQSLNIDRAKYYGFSFVDSRNIPTSSCPVGVTCRCLNSDGTVEEIKRTGVSGISYYQLENGQYVDAQTGQIVKVEGEPDIDDRFRDIWGIIVATLAGIGVFTSLCLFIYLLVVYPNKSGTSVLGYMLIFGIILLYALIFLFIAHATRELCAMRKFLLGVCYCLCYSSLFVKIVDCWRCKGYAEDKEIKYEKLGHPLGLFVCTILLVLVQVMINAEWMILEKPEIEKILYNNFIWPRCTPNDFYDEGLILSLVYVMFLILLTIFFGIASLSNPKNHYEARWICGIAVLSVPVWVIFAIVAILGPIRMGDAAISIGLLLNATIMLFLGPMRKLYLLNKHQESLEEEDMKRLDSQGLGIDYASMYDRQYDNSPRLTEGQSYYEANMQSGYEANGQSEGGQSYRYEEQSGGGGGYSFEAESGPGYTFEASAQSGYEEQSGGEKVILAMQY</sequence>
<comment type="subcellular location">
    <subcellularLocation>
        <location evidence="1">Membrane</location>
        <topology evidence="1">Multi-pass membrane protein</topology>
    </subcellularLocation>
</comment>
<keyword evidence="2 8" id="KW-0812">Transmembrane</keyword>
<feature type="transmembrane region" description="Helical" evidence="8">
    <location>
        <begin position="2691"/>
        <end position="2714"/>
    </location>
</feature>
<keyword evidence="3 8" id="KW-1133">Transmembrane helix</keyword>
<keyword evidence="5" id="KW-0675">Receptor</keyword>
<dbReference type="Proteomes" id="UP000683360">
    <property type="component" value="Unassembled WGS sequence"/>
</dbReference>
<comment type="caution">
    <text evidence="11">The sequence shown here is derived from an EMBL/GenBank/DDBJ whole genome shotgun (WGS) entry which is preliminary data.</text>
</comment>
<dbReference type="PRINTS" id="PR00248">
    <property type="entry name" value="GPCRMGR"/>
</dbReference>
<feature type="transmembrane region" description="Helical" evidence="8">
    <location>
        <begin position="2658"/>
        <end position="2679"/>
    </location>
</feature>
<feature type="transmembrane region" description="Helical" evidence="8">
    <location>
        <begin position="2532"/>
        <end position="2553"/>
    </location>
</feature>
<keyword evidence="4 8" id="KW-0472">Membrane</keyword>
<feature type="signal peptide" evidence="9">
    <location>
        <begin position="1"/>
        <end position="17"/>
    </location>
</feature>
<evidence type="ECO:0000256" key="5">
    <source>
        <dbReference type="ARBA" id="ARBA00023170"/>
    </source>
</evidence>
<dbReference type="Pfam" id="PF01094">
    <property type="entry name" value="ANF_receptor"/>
    <property type="match status" value="5"/>
</dbReference>
<evidence type="ECO:0000313" key="11">
    <source>
        <dbReference type="EMBL" id="CAG2206148.1"/>
    </source>
</evidence>
<dbReference type="PROSITE" id="PS50259">
    <property type="entry name" value="G_PROTEIN_RECEP_F3_4"/>
    <property type="match status" value="1"/>
</dbReference>
<dbReference type="InterPro" id="IPR001828">
    <property type="entry name" value="ANF_lig-bd_rcpt"/>
</dbReference>
<evidence type="ECO:0000256" key="2">
    <source>
        <dbReference type="ARBA" id="ARBA00022692"/>
    </source>
</evidence>
<evidence type="ECO:0000313" key="12">
    <source>
        <dbReference type="Proteomes" id="UP000683360"/>
    </source>
</evidence>
<evidence type="ECO:0000256" key="3">
    <source>
        <dbReference type="ARBA" id="ARBA00022989"/>
    </source>
</evidence>
<dbReference type="GO" id="GO:0004930">
    <property type="term" value="F:G protein-coupled receptor activity"/>
    <property type="evidence" value="ECO:0007669"/>
    <property type="project" value="InterPro"/>
</dbReference>
<dbReference type="OrthoDB" id="425344at2759"/>
<reference evidence="11" key="1">
    <citation type="submission" date="2021-03" db="EMBL/GenBank/DDBJ databases">
        <authorList>
            <person name="Bekaert M."/>
        </authorList>
    </citation>
    <scope>NUCLEOTIDE SEQUENCE</scope>
</reference>
<feature type="transmembrane region" description="Helical" evidence="8">
    <location>
        <begin position="2604"/>
        <end position="2622"/>
    </location>
</feature>
<keyword evidence="9" id="KW-0732">Signal</keyword>
<dbReference type="PANTHER" id="PTHR24060">
    <property type="entry name" value="METABOTROPIC GLUTAMATE RECEPTOR"/>
    <property type="match status" value="1"/>
</dbReference>
<dbReference type="InterPro" id="IPR050726">
    <property type="entry name" value="mGluR"/>
</dbReference>
<evidence type="ECO:0000256" key="4">
    <source>
        <dbReference type="ARBA" id="ARBA00023136"/>
    </source>
</evidence>
<feature type="transmembrane region" description="Helical" evidence="8">
    <location>
        <begin position="2565"/>
        <end position="2583"/>
    </location>
</feature>
<protein>
    <recommendedName>
        <fullName evidence="10">G-protein coupled receptors family 3 profile domain-containing protein</fullName>
    </recommendedName>
</protein>
<evidence type="ECO:0000259" key="10">
    <source>
        <dbReference type="PROSITE" id="PS50259"/>
    </source>
</evidence>
<name>A0A8S3RA21_MYTED</name>
<feature type="chain" id="PRO_5035733693" description="G-protein coupled receptors family 3 profile domain-containing protein" evidence="9">
    <location>
        <begin position="18"/>
        <end position="2856"/>
    </location>
</feature>
<dbReference type="CDD" id="cd13953">
    <property type="entry name" value="7tm_classC_mGluR-like"/>
    <property type="match status" value="1"/>
</dbReference>
<evidence type="ECO:0000256" key="6">
    <source>
        <dbReference type="ARBA" id="ARBA00023180"/>
    </source>
</evidence>
<dbReference type="Gene3D" id="3.40.50.2300">
    <property type="match status" value="10"/>
</dbReference>
<keyword evidence="6" id="KW-0325">Glycoprotein</keyword>
<dbReference type="GO" id="GO:0016020">
    <property type="term" value="C:membrane"/>
    <property type="evidence" value="ECO:0007669"/>
    <property type="project" value="UniProtKB-SubCell"/>
</dbReference>
<feature type="region of interest" description="Disordered" evidence="7">
    <location>
        <begin position="2797"/>
        <end position="2827"/>
    </location>
</feature>